<proteinExistence type="predicted"/>
<dbReference type="Proteomes" id="UP000631694">
    <property type="component" value="Unassembled WGS sequence"/>
</dbReference>
<gene>
    <name evidence="2" type="primary">tssE</name>
    <name evidence="2" type="ORF">I5731_01285</name>
</gene>
<dbReference type="EMBL" id="JADZLT010000037">
    <property type="protein sequence ID" value="MBH0236443.1"/>
    <property type="molecule type" value="Genomic_DNA"/>
</dbReference>
<dbReference type="Gene3D" id="3.10.450.40">
    <property type="match status" value="1"/>
</dbReference>
<comment type="caution">
    <text evidence="2">The sequence shown here is derived from an EMBL/GenBank/DDBJ whole genome shotgun (WGS) entry which is preliminary data.</text>
</comment>
<dbReference type="PANTHER" id="PTHR38595:SF1">
    <property type="entry name" value="TYPE VI SECRETION SYSTEM COMPONENT TSSE1"/>
    <property type="match status" value="1"/>
</dbReference>
<dbReference type="Pfam" id="PF04965">
    <property type="entry name" value="GPW_gp25"/>
    <property type="match status" value="1"/>
</dbReference>
<accession>A0A931HZX9</accession>
<protein>
    <submittedName>
        <fullName evidence="2">Type VI secretion system baseplate subunit TssE</fullName>
    </submittedName>
</protein>
<dbReference type="InterPro" id="IPR053176">
    <property type="entry name" value="T6SS_TssE1-like"/>
</dbReference>
<keyword evidence="3" id="KW-1185">Reference proteome</keyword>
<sequence>MARSLRSDRLAPPLMHAFRASFEARDARKRVDARDEGGERVIAARRTTSRFAITEALLRREVGRDIAALMNTTNLDSAVDLEAFPEVRRSILNFGFPDLVHRTLDEGDVGQIAAEIERALTDFEPRLAPASIDARRDLSPDIPDLKIRFLVRADLVSDPVNAAVEFIADVELDTGLIKVDRL</sequence>
<reference evidence="2" key="1">
    <citation type="submission" date="2020-12" db="EMBL/GenBank/DDBJ databases">
        <title>Methylobrevis albus sp. nov., isolated from fresh water lack sediment.</title>
        <authorList>
            <person name="Zou Q."/>
        </authorList>
    </citation>
    <scope>NUCLEOTIDE SEQUENCE</scope>
    <source>
        <strain evidence="2">L22</strain>
    </source>
</reference>
<dbReference type="InterPro" id="IPR017737">
    <property type="entry name" value="TssE1-like"/>
</dbReference>
<evidence type="ECO:0000313" key="2">
    <source>
        <dbReference type="EMBL" id="MBH0236443.1"/>
    </source>
</evidence>
<dbReference type="InterPro" id="IPR007048">
    <property type="entry name" value="IraD/Gp25-like"/>
</dbReference>
<evidence type="ECO:0000259" key="1">
    <source>
        <dbReference type="Pfam" id="PF04965"/>
    </source>
</evidence>
<evidence type="ECO:0000313" key="3">
    <source>
        <dbReference type="Proteomes" id="UP000631694"/>
    </source>
</evidence>
<dbReference type="PANTHER" id="PTHR38595">
    <property type="entry name" value="CYTOPLASMIC PROTEIN-RELATED"/>
    <property type="match status" value="1"/>
</dbReference>
<dbReference type="NCBIfam" id="TIGR03357">
    <property type="entry name" value="VI_zyme"/>
    <property type="match status" value="1"/>
</dbReference>
<organism evidence="2 3">
    <name type="scientific">Methylobrevis albus</name>
    <dbReference type="NCBI Taxonomy" id="2793297"/>
    <lineage>
        <taxon>Bacteria</taxon>
        <taxon>Pseudomonadati</taxon>
        <taxon>Pseudomonadota</taxon>
        <taxon>Alphaproteobacteria</taxon>
        <taxon>Hyphomicrobiales</taxon>
        <taxon>Pleomorphomonadaceae</taxon>
        <taxon>Methylobrevis</taxon>
    </lineage>
</organism>
<dbReference type="RefSeq" id="WP_197309549.1">
    <property type="nucleotide sequence ID" value="NZ_JADZLT010000037.1"/>
</dbReference>
<feature type="domain" description="IraD/Gp25-like" evidence="1">
    <location>
        <begin position="58"/>
        <end position="159"/>
    </location>
</feature>
<dbReference type="AlphaFoldDB" id="A0A931HZX9"/>
<dbReference type="SUPFAM" id="SSF160719">
    <property type="entry name" value="gpW/gp25-like"/>
    <property type="match status" value="1"/>
</dbReference>
<name>A0A931HZX9_9HYPH</name>